<organism evidence="7 8">
    <name type="scientific">Rubus argutus</name>
    <name type="common">Southern blackberry</name>
    <dbReference type="NCBI Taxonomy" id="59490"/>
    <lineage>
        <taxon>Eukaryota</taxon>
        <taxon>Viridiplantae</taxon>
        <taxon>Streptophyta</taxon>
        <taxon>Embryophyta</taxon>
        <taxon>Tracheophyta</taxon>
        <taxon>Spermatophyta</taxon>
        <taxon>Magnoliopsida</taxon>
        <taxon>eudicotyledons</taxon>
        <taxon>Gunneridae</taxon>
        <taxon>Pentapetalae</taxon>
        <taxon>rosids</taxon>
        <taxon>fabids</taxon>
        <taxon>Rosales</taxon>
        <taxon>Rosaceae</taxon>
        <taxon>Rosoideae</taxon>
        <taxon>Rosoideae incertae sedis</taxon>
        <taxon>Rubus</taxon>
    </lineage>
</organism>
<dbReference type="FunFam" id="3.40.1810.10:FF:000006">
    <property type="entry name" value="Agamous-like MADS-box protein AGL62"/>
    <property type="match status" value="1"/>
</dbReference>
<dbReference type="PROSITE" id="PS50066">
    <property type="entry name" value="MADS_BOX_2"/>
    <property type="match status" value="1"/>
</dbReference>
<dbReference type="InterPro" id="IPR036879">
    <property type="entry name" value="TF_MADSbox_sf"/>
</dbReference>
<comment type="subcellular location">
    <subcellularLocation>
        <location evidence="1">Nucleus</location>
    </subcellularLocation>
</comment>
<evidence type="ECO:0000256" key="3">
    <source>
        <dbReference type="ARBA" id="ARBA00023125"/>
    </source>
</evidence>
<protein>
    <recommendedName>
        <fullName evidence="6">MADS-box domain-containing protein</fullName>
    </recommendedName>
</protein>
<evidence type="ECO:0000313" key="7">
    <source>
        <dbReference type="EMBL" id="KAK9931525.1"/>
    </source>
</evidence>
<dbReference type="PANTHER" id="PTHR11945">
    <property type="entry name" value="MADS BOX PROTEIN"/>
    <property type="match status" value="1"/>
</dbReference>
<name>A0AAW1X572_RUBAR</name>
<evidence type="ECO:0000313" key="8">
    <source>
        <dbReference type="Proteomes" id="UP001457282"/>
    </source>
</evidence>
<keyword evidence="2" id="KW-0805">Transcription regulation</keyword>
<accession>A0AAW1X572</accession>
<dbReference type="GO" id="GO:0000981">
    <property type="term" value="F:DNA-binding transcription factor activity, RNA polymerase II-specific"/>
    <property type="evidence" value="ECO:0007669"/>
    <property type="project" value="TreeGrafter"/>
</dbReference>
<keyword evidence="5" id="KW-0539">Nucleus</keyword>
<dbReference type="InterPro" id="IPR002100">
    <property type="entry name" value="TF_MADSbox"/>
</dbReference>
<dbReference type="Proteomes" id="UP001457282">
    <property type="component" value="Unassembled WGS sequence"/>
</dbReference>
<evidence type="ECO:0000256" key="2">
    <source>
        <dbReference type="ARBA" id="ARBA00023015"/>
    </source>
</evidence>
<dbReference type="SUPFAM" id="SSF55455">
    <property type="entry name" value="SRF-like"/>
    <property type="match status" value="1"/>
</dbReference>
<dbReference type="EMBL" id="JBEDUW010000004">
    <property type="protein sequence ID" value="KAK9931525.1"/>
    <property type="molecule type" value="Genomic_DNA"/>
</dbReference>
<dbReference type="SMART" id="SM00432">
    <property type="entry name" value="MADS"/>
    <property type="match status" value="1"/>
</dbReference>
<proteinExistence type="predicted"/>
<dbReference type="Pfam" id="PF00319">
    <property type="entry name" value="SRF-TF"/>
    <property type="match status" value="1"/>
</dbReference>
<evidence type="ECO:0000256" key="1">
    <source>
        <dbReference type="ARBA" id="ARBA00004123"/>
    </source>
</evidence>
<dbReference type="AlphaFoldDB" id="A0AAW1X572"/>
<dbReference type="PRINTS" id="PR00404">
    <property type="entry name" value="MADSDOMAIN"/>
</dbReference>
<comment type="caution">
    <text evidence="7">The sequence shown here is derived from an EMBL/GenBank/DDBJ whole genome shotgun (WGS) entry which is preliminary data.</text>
</comment>
<sequence length="124" mass="13919">MVKMTNATRLQVTFSKRRSGLFKKASELCTLCGAEVAIIAFSPGNKVHSFGHPCVKTLIQRFEYRQQLVHSGEMQMIEAYRKATLSNLTSELSSIEQMLEEEICRGLKVRQAKIGGRIPLKTST</sequence>
<dbReference type="PANTHER" id="PTHR11945:SF769">
    <property type="entry name" value="AGAMOUS-LIKE MADS-BOX PROTEIN AGL62"/>
    <property type="match status" value="1"/>
</dbReference>
<evidence type="ECO:0000256" key="5">
    <source>
        <dbReference type="ARBA" id="ARBA00023242"/>
    </source>
</evidence>
<dbReference type="GO" id="GO:0000978">
    <property type="term" value="F:RNA polymerase II cis-regulatory region sequence-specific DNA binding"/>
    <property type="evidence" value="ECO:0007669"/>
    <property type="project" value="TreeGrafter"/>
</dbReference>
<keyword evidence="3" id="KW-0238">DNA-binding</keyword>
<evidence type="ECO:0000256" key="4">
    <source>
        <dbReference type="ARBA" id="ARBA00023163"/>
    </source>
</evidence>
<dbReference type="GO" id="GO:0005634">
    <property type="term" value="C:nucleus"/>
    <property type="evidence" value="ECO:0007669"/>
    <property type="project" value="UniProtKB-SubCell"/>
</dbReference>
<reference evidence="7 8" key="1">
    <citation type="journal article" date="2023" name="G3 (Bethesda)">
        <title>A chromosome-length genome assembly and annotation of blackberry (Rubus argutus, cv. 'Hillquist').</title>
        <authorList>
            <person name="Bruna T."/>
            <person name="Aryal R."/>
            <person name="Dudchenko O."/>
            <person name="Sargent D.J."/>
            <person name="Mead D."/>
            <person name="Buti M."/>
            <person name="Cavallini A."/>
            <person name="Hytonen T."/>
            <person name="Andres J."/>
            <person name="Pham M."/>
            <person name="Weisz D."/>
            <person name="Mascagni F."/>
            <person name="Usai G."/>
            <person name="Natali L."/>
            <person name="Bassil N."/>
            <person name="Fernandez G.E."/>
            <person name="Lomsadze A."/>
            <person name="Armour M."/>
            <person name="Olukolu B."/>
            <person name="Poorten T."/>
            <person name="Britton C."/>
            <person name="Davik J."/>
            <person name="Ashrafi H."/>
            <person name="Aiden E.L."/>
            <person name="Borodovsky M."/>
            <person name="Worthington M."/>
        </authorList>
    </citation>
    <scope>NUCLEOTIDE SEQUENCE [LARGE SCALE GENOMIC DNA]</scope>
    <source>
        <strain evidence="7">PI 553951</strain>
    </source>
</reference>
<evidence type="ECO:0000259" key="6">
    <source>
        <dbReference type="PROSITE" id="PS50066"/>
    </source>
</evidence>
<gene>
    <name evidence="7" type="ORF">M0R45_018799</name>
</gene>
<dbReference type="GO" id="GO:0046983">
    <property type="term" value="F:protein dimerization activity"/>
    <property type="evidence" value="ECO:0007669"/>
    <property type="project" value="InterPro"/>
</dbReference>
<feature type="domain" description="MADS-box" evidence="6">
    <location>
        <begin position="1"/>
        <end position="54"/>
    </location>
</feature>
<dbReference type="Gene3D" id="3.40.1810.10">
    <property type="entry name" value="Transcription factor, MADS-box"/>
    <property type="match status" value="1"/>
</dbReference>
<keyword evidence="4" id="KW-0804">Transcription</keyword>
<keyword evidence="8" id="KW-1185">Reference proteome</keyword>